<dbReference type="Proteomes" id="UP000694395">
    <property type="component" value="Chromosome 19"/>
</dbReference>
<keyword evidence="3" id="KW-0804">Transcription</keyword>
<dbReference type="PANTHER" id="PTHR11950">
    <property type="entry name" value="RUNT RELATED"/>
    <property type="match status" value="1"/>
</dbReference>
<organism evidence="6 7">
    <name type="scientific">Oncorhynchus mykiss</name>
    <name type="common">Rainbow trout</name>
    <name type="synonym">Salmo gairdneri</name>
    <dbReference type="NCBI Taxonomy" id="8022"/>
    <lineage>
        <taxon>Eukaryota</taxon>
        <taxon>Metazoa</taxon>
        <taxon>Chordata</taxon>
        <taxon>Craniata</taxon>
        <taxon>Vertebrata</taxon>
        <taxon>Euteleostomi</taxon>
        <taxon>Actinopterygii</taxon>
        <taxon>Neopterygii</taxon>
        <taxon>Teleostei</taxon>
        <taxon>Protacanthopterygii</taxon>
        <taxon>Salmoniformes</taxon>
        <taxon>Salmonidae</taxon>
        <taxon>Salmoninae</taxon>
        <taxon>Oncorhynchus</taxon>
    </lineage>
</organism>
<evidence type="ECO:0000313" key="6">
    <source>
        <dbReference type="Ensembl" id="ENSOMYP00000142832.1"/>
    </source>
</evidence>
<dbReference type="Pfam" id="PF00853">
    <property type="entry name" value="Runt"/>
    <property type="match status" value="1"/>
</dbReference>
<keyword evidence="2" id="KW-0805">Transcription regulation</keyword>
<dbReference type="PROSITE" id="PS51062">
    <property type="entry name" value="RUNT"/>
    <property type="match status" value="1"/>
</dbReference>
<dbReference type="PRINTS" id="PR00967">
    <property type="entry name" value="ONCOGENEAML1"/>
</dbReference>
<dbReference type="GO" id="GO:0000981">
    <property type="term" value="F:DNA-binding transcription factor activity, RNA polymerase II-specific"/>
    <property type="evidence" value="ECO:0007669"/>
    <property type="project" value="TreeGrafter"/>
</dbReference>
<dbReference type="Ensembl" id="ENSOMYT00000163228.1">
    <property type="protein sequence ID" value="ENSOMYP00000142832.1"/>
    <property type="gene ID" value="ENSOMYG00000073610.1"/>
</dbReference>
<dbReference type="InterPro" id="IPR013524">
    <property type="entry name" value="Runt_dom"/>
</dbReference>
<evidence type="ECO:0000259" key="5">
    <source>
        <dbReference type="PROSITE" id="PS51062"/>
    </source>
</evidence>
<dbReference type="GO" id="GO:0005524">
    <property type="term" value="F:ATP binding"/>
    <property type="evidence" value="ECO:0007669"/>
    <property type="project" value="InterPro"/>
</dbReference>
<reference evidence="6" key="3">
    <citation type="submission" date="2025-09" db="UniProtKB">
        <authorList>
            <consortium name="Ensembl"/>
        </authorList>
    </citation>
    <scope>IDENTIFICATION</scope>
</reference>
<evidence type="ECO:0000256" key="4">
    <source>
        <dbReference type="ARBA" id="ARBA00023242"/>
    </source>
</evidence>
<accession>A0A8K9Y3T1</accession>
<reference evidence="6" key="1">
    <citation type="submission" date="2020-07" db="EMBL/GenBank/DDBJ databases">
        <title>A long reads based de novo assembly of the rainbow trout Arlee double haploid line genome.</title>
        <authorList>
            <person name="Gao G."/>
            <person name="Palti Y."/>
        </authorList>
    </citation>
    <scope>NUCLEOTIDE SEQUENCE [LARGE SCALE GENOMIC DNA]</scope>
</reference>
<dbReference type="PANTHER" id="PTHR11950:SF31">
    <property type="entry name" value="SEGMENTATION PROTEIN RUNT"/>
    <property type="match status" value="1"/>
</dbReference>
<sequence>MEAMFQHLVESLPRRFVCLNIFFSVGKHFTLTITMFNSSPQVAMYHRAIKVTVDRPREPHREYTHTHTNPSNPPRSAGCVYLYLRCSLPWCV</sequence>
<keyword evidence="4" id="KW-0539">Nucleus</keyword>
<feature type="domain" description="Runt" evidence="5">
    <location>
        <begin position="1"/>
        <end position="61"/>
    </location>
</feature>
<dbReference type="GO" id="GO:0005634">
    <property type="term" value="C:nucleus"/>
    <property type="evidence" value="ECO:0007669"/>
    <property type="project" value="UniProtKB-SubCell"/>
</dbReference>
<protein>
    <recommendedName>
        <fullName evidence="5">Runt domain-containing protein</fullName>
    </recommendedName>
</protein>
<evidence type="ECO:0000256" key="1">
    <source>
        <dbReference type="ARBA" id="ARBA00004123"/>
    </source>
</evidence>
<evidence type="ECO:0000256" key="2">
    <source>
        <dbReference type="ARBA" id="ARBA00023015"/>
    </source>
</evidence>
<proteinExistence type="predicted"/>
<dbReference type="Gene3D" id="2.60.40.720">
    <property type="match status" value="1"/>
</dbReference>
<name>A0A8K9Y3T1_ONCMY</name>
<dbReference type="InterPro" id="IPR008967">
    <property type="entry name" value="p53-like_TF_DNA-bd_sf"/>
</dbReference>
<dbReference type="InterPro" id="IPR000040">
    <property type="entry name" value="AML1_Runt"/>
</dbReference>
<dbReference type="GO" id="GO:0000978">
    <property type="term" value="F:RNA polymerase II cis-regulatory region sequence-specific DNA binding"/>
    <property type="evidence" value="ECO:0007669"/>
    <property type="project" value="TreeGrafter"/>
</dbReference>
<dbReference type="AlphaFoldDB" id="A0A8K9Y3T1"/>
<dbReference type="InterPro" id="IPR012346">
    <property type="entry name" value="p53/RUNT-type_TF_DNA-bd_sf"/>
</dbReference>
<dbReference type="SUPFAM" id="SSF49417">
    <property type="entry name" value="p53-like transcription factors"/>
    <property type="match status" value="1"/>
</dbReference>
<keyword evidence="7" id="KW-1185">Reference proteome</keyword>
<evidence type="ECO:0000256" key="3">
    <source>
        <dbReference type="ARBA" id="ARBA00023163"/>
    </source>
</evidence>
<evidence type="ECO:0000313" key="7">
    <source>
        <dbReference type="Proteomes" id="UP000694395"/>
    </source>
</evidence>
<comment type="subcellular location">
    <subcellularLocation>
        <location evidence="1">Nucleus</location>
    </subcellularLocation>
</comment>
<reference evidence="6" key="2">
    <citation type="submission" date="2025-08" db="UniProtKB">
        <authorList>
            <consortium name="Ensembl"/>
        </authorList>
    </citation>
    <scope>IDENTIFICATION</scope>
</reference>